<dbReference type="InterPro" id="IPR011990">
    <property type="entry name" value="TPR-like_helical_dom_sf"/>
</dbReference>
<dbReference type="Proteomes" id="UP001308776">
    <property type="component" value="Unassembled WGS sequence"/>
</dbReference>
<accession>A0ABU6FRY8</accession>
<keyword evidence="4" id="KW-1185">Reference proteome</keyword>
<comment type="caution">
    <text evidence="3">The sequence shown here is derived from an EMBL/GenBank/DDBJ whole genome shotgun (WGS) entry which is preliminary data.</text>
</comment>
<evidence type="ECO:0000256" key="1">
    <source>
        <dbReference type="SAM" id="MobiDB-lite"/>
    </source>
</evidence>
<keyword evidence="2" id="KW-0812">Transmembrane</keyword>
<reference evidence="3 4" key="1">
    <citation type="submission" date="2022-11" db="EMBL/GenBank/DDBJ databases">
        <title>Comparative genomics analysis of Acidithiobacillus ferriphilus.</title>
        <authorList>
            <person name="Ma L."/>
        </authorList>
    </citation>
    <scope>NUCLEOTIDE SEQUENCE [LARGE SCALE GENOMIC DNA]</scope>
    <source>
        <strain evidence="3 4">DY15</strain>
    </source>
</reference>
<dbReference type="SUPFAM" id="SSF48452">
    <property type="entry name" value="TPR-like"/>
    <property type="match status" value="1"/>
</dbReference>
<dbReference type="EMBL" id="JAQGFR010000122">
    <property type="protein sequence ID" value="MEB8513546.1"/>
    <property type="molecule type" value="Genomic_DNA"/>
</dbReference>
<keyword evidence="2" id="KW-0472">Membrane</keyword>
<feature type="transmembrane region" description="Helical" evidence="2">
    <location>
        <begin position="21"/>
        <end position="43"/>
    </location>
</feature>
<feature type="region of interest" description="Disordered" evidence="1">
    <location>
        <begin position="347"/>
        <end position="410"/>
    </location>
</feature>
<feature type="compositionally biased region" description="Polar residues" evidence="1">
    <location>
        <begin position="347"/>
        <end position="356"/>
    </location>
</feature>
<gene>
    <name evidence="3" type="ORF">OW717_05765</name>
</gene>
<keyword evidence="2" id="KW-1133">Transmembrane helix</keyword>
<dbReference type="RefSeq" id="WP_155735186.1">
    <property type="nucleotide sequence ID" value="NZ_JAQGFM010000203.1"/>
</dbReference>
<protein>
    <recommendedName>
        <fullName evidence="5">Tetratricopeptide repeat protein</fullName>
    </recommendedName>
</protein>
<evidence type="ECO:0000313" key="3">
    <source>
        <dbReference type="EMBL" id="MEB8513546.1"/>
    </source>
</evidence>
<sequence length="410" mass="42869">MISKKQVKIHRFTLEVIMRTPYLVSNFLVGLSGIFGAFLLFGIPAAATAADVVTPQTIQGYIAHADPAKALSVLAPILKADPHSAKAWYLEAEALDALGHDHKAKVALGTAEHLSPAMPFANPRSLSGLEHRVGLSNVQASRSRSELFDGLLWLLLLALLVGAGVYAYFRSGRRKIESAAESARQNVLLAITQFLTGDIDAARISADARGDAVRLASIQGWQQSLVDCARGLKDVANADLDLKLAVTKRCDHLLTEIRAEMVGQAAIQPVSGGGNQGDGLEGLWPDNSAIVAERRGIAPANPVHTAPSQTLIYQSGNTGGGGAFDSALEEGLGMGIGMEIAEDLISGNRNSFGSDQLRSDPSGSNGDGFSGDNDGLSSRGGDGFGDADDGLSSNDSGGDDDGFTDSSDSW</sequence>
<feature type="transmembrane region" description="Helical" evidence="2">
    <location>
        <begin position="151"/>
        <end position="169"/>
    </location>
</feature>
<evidence type="ECO:0000313" key="4">
    <source>
        <dbReference type="Proteomes" id="UP001308776"/>
    </source>
</evidence>
<name>A0ABU6FRY8_9PROT</name>
<evidence type="ECO:0000256" key="2">
    <source>
        <dbReference type="SAM" id="Phobius"/>
    </source>
</evidence>
<proteinExistence type="predicted"/>
<organism evidence="3 4">
    <name type="scientific">Acidithiobacillus ferriphilus</name>
    <dbReference type="NCBI Taxonomy" id="1689834"/>
    <lineage>
        <taxon>Bacteria</taxon>
        <taxon>Pseudomonadati</taxon>
        <taxon>Pseudomonadota</taxon>
        <taxon>Acidithiobacillia</taxon>
        <taxon>Acidithiobacillales</taxon>
        <taxon>Acidithiobacillaceae</taxon>
        <taxon>Acidithiobacillus</taxon>
    </lineage>
</organism>
<evidence type="ECO:0008006" key="5">
    <source>
        <dbReference type="Google" id="ProtNLM"/>
    </source>
</evidence>